<sequence>MSLNTGGVKPLTIGEGWPLIIKCLRTGKAGRYTIERRKSLLIQSKPGKPLCRPLFGNNSLAEYLDDYDSDPQDSLKEKMEIYYKDSQNYANKLRQLFKDKPIITKDKWMSFDLTDQQSRTMDKQNANKIWKKISDFVFYKPKKSEILQALSKKKPNKSGKPRRNQYAKRSLKSKGDERGVKTSKNITEPACCTNLKSPDFLCSLPEPGSVNQAVPISPCQAKPAAARKCLIIRKLTDYLKEQDVIHTRPKRKRNTTNNAYKYIRQSLKPSKKFQPLLSRNNSISFADETETSMASSTPAQIISGADRLRQSLEFLKQNVISSTSPVNSPDPCIKKRTSLDGTGKTTQVGRDREFSDYSNPLYKSKRYKKAWMNESFSLTLSCQPDLPSGIRSTCQ</sequence>
<keyword evidence="3" id="KW-1185">Reference proteome</keyword>
<feature type="compositionally biased region" description="Basic residues" evidence="1">
    <location>
        <begin position="151"/>
        <end position="172"/>
    </location>
</feature>
<dbReference type="AlphaFoldDB" id="A0AAD2DA19"/>
<gene>
    <name evidence="2" type="ORF">ECRASSUSDP1_LOCUS26555</name>
</gene>
<proteinExistence type="predicted"/>
<name>A0AAD2DA19_EUPCR</name>
<evidence type="ECO:0000313" key="3">
    <source>
        <dbReference type="Proteomes" id="UP001295684"/>
    </source>
</evidence>
<dbReference type="EMBL" id="CAMPGE010027378">
    <property type="protein sequence ID" value="CAI2385013.1"/>
    <property type="molecule type" value="Genomic_DNA"/>
</dbReference>
<feature type="region of interest" description="Disordered" evidence="1">
    <location>
        <begin position="151"/>
        <end position="182"/>
    </location>
</feature>
<dbReference type="Proteomes" id="UP001295684">
    <property type="component" value="Unassembled WGS sequence"/>
</dbReference>
<evidence type="ECO:0000313" key="2">
    <source>
        <dbReference type="EMBL" id="CAI2385013.1"/>
    </source>
</evidence>
<evidence type="ECO:0000256" key="1">
    <source>
        <dbReference type="SAM" id="MobiDB-lite"/>
    </source>
</evidence>
<protein>
    <submittedName>
        <fullName evidence="2">Uncharacterized protein</fullName>
    </submittedName>
</protein>
<feature type="region of interest" description="Disordered" evidence="1">
    <location>
        <begin position="325"/>
        <end position="347"/>
    </location>
</feature>
<organism evidence="2 3">
    <name type="scientific">Euplotes crassus</name>
    <dbReference type="NCBI Taxonomy" id="5936"/>
    <lineage>
        <taxon>Eukaryota</taxon>
        <taxon>Sar</taxon>
        <taxon>Alveolata</taxon>
        <taxon>Ciliophora</taxon>
        <taxon>Intramacronucleata</taxon>
        <taxon>Spirotrichea</taxon>
        <taxon>Hypotrichia</taxon>
        <taxon>Euplotida</taxon>
        <taxon>Euplotidae</taxon>
        <taxon>Moneuplotes</taxon>
    </lineage>
</organism>
<accession>A0AAD2DA19</accession>
<reference evidence="2" key="1">
    <citation type="submission" date="2023-07" db="EMBL/GenBank/DDBJ databases">
        <authorList>
            <consortium name="AG Swart"/>
            <person name="Singh M."/>
            <person name="Singh A."/>
            <person name="Seah K."/>
            <person name="Emmerich C."/>
        </authorList>
    </citation>
    <scope>NUCLEOTIDE SEQUENCE</scope>
    <source>
        <strain evidence="2">DP1</strain>
    </source>
</reference>
<comment type="caution">
    <text evidence="2">The sequence shown here is derived from an EMBL/GenBank/DDBJ whole genome shotgun (WGS) entry which is preliminary data.</text>
</comment>